<sequence>MTLAPGVFPTPFDQMKSVTSDPYIWQAHVPWTAEYQTQVRLDEIIQQKSRAYPRSFGRVQKLDIWLLHKAIRPLGLETARMIVVNIGMVASALGWRCVELSGNLVTAFLGSEDAKRRDREAWMEEERAAMGQREPNFIAQMMRDFFDTEQGSVYEKKFESSPEGQEALNNIWNIVRNGLKDEGSGDDGEDIKAQAM</sequence>
<reference evidence="1" key="1">
    <citation type="submission" date="2020-10" db="EMBL/GenBank/DDBJ databases">
        <title>High-Quality Genome Resource of Clonostachys rosea strain S41 by Oxford Nanopore Long-Read Sequencing.</title>
        <authorList>
            <person name="Wang H."/>
        </authorList>
    </citation>
    <scope>NUCLEOTIDE SEQUENCE</scope>
    <source>
        <strain evidence="1">S41</strain>
    </source>
</reference>
<comment type="caution">
    <text evidence="1">The sequence shown here is derived from an EMBL/GenBank/DDBJ whole genome shotgun (WGS) entry which is preliminary data.</text>
</comment>
<protein>
    <submittedName>
        <fullName evidence="1">Uncharacterized protein</fullName>
    </submittedName>
</protein>
<dbReference type="EMBL" id="JADCTT010000020">
    <property type="protein sequence ID" value="KAF9742625.1"/>
    <property type="molecule type" value="Genomic_DNA"/>
</dbReference>
<accession>A0A8H7K1V5</accession>
<dbReference type="Proteomes" id="UP000616885">
    <property type="component" value="Unassembled WGS sequence"/>
</dbReference>
<proteinExistence type="predicted"/>
<name>A0A8H7K1V5_BIOOC</name>
<evidence type="ECO:0000313" key="2">
    <source>
        <dbReference type="Proteomes" id="UP000616885"/>
    </source>
</evidence>
<dbReference type="AlphaFoldDB" id="A0A8H7K1V5"/>
<gene>
    <name evidence="1" type="ORF">IM811_009278</name>
</gene>
<evidence type="ECO:0000313" key="1">
    <source>
        <dbReference type="EMBL" id="KAF9742625.1"/>
    </source>
</evidence>
<organism evidence="1 2">
    <name type="scientific">Bionectria ochroleuca</name>
    <name type="common">Gliocladium roseum</name>
    <dbReference type="NCBI Taxonomy" id="29856"/>
    <lineage>
        <taxon>Eukaryota</taxon>
        <taxon>Fungi</taxon>
        <taxon>Dikarya</taxon>
        <taxon>Ascomycota</taxon>
        <taxon>Pezizomycotina</taxon>
        <taxon>Sordariomycetes</taxon>
        <taxon>Hypocreomycetidae</taxon>
        <taxon>Hypocreales</taxon>
        <taxon>Bionectriaceae</taxon>
        <taxon>Clonostachys</taxon>
    </lineage>
</organism>